<dbReference type="RefSeq" id="WP_092460690.1">
    <property type="nucleotide sequence ID" value="NZ_FPCJ01000001.1"/>
</dbReference>
<feature type="binding site" evidence="5 7">
    <location>
        <begin position="32"/>
        <end position="33"/>
    </location>
    <ligand>
        <name>substrate</name>
    </ligand>
</feature>
<feature type="binding site" evidence="5 7">
    <location>
        <begin position="172"/>
        <end position="173"/>
    </location>
    <ligand>
        <name>substrate</name>
    </ligand>
</feature>
<keyword evidence="11" id="KW-1185">Reference proteome</keyword>
<dbReference type="UniPathway" id="UPA00109">
    <property type="reaction ID" value="UER00186"/>
</dbReference>
<dbReference type="PROSITE" id="PS00175">
    <property type="entry name" value="PG_MUTASE"/>
    <property type="match status" value="1"/>
</dbReference>
<evidence type="ECO:0000313" key="10">
    <source>
        <dbReference type="EMBL" id="SFV35865.1"/>
    </source>
</evidence>
<accession>A0A1I7NMM8</accession>
<evidence type="ECO:0000256" key="2">
    <source>
        <dbReference type="ARBA" id="ARBA00022432"/>
    </source>
</evidence>
<dbReference type="PANTHER" id="PTHR11931">
    <property type="entry name" value="PHOSPHOGLYCERATE MUTASE"/>
    <property type="match status" value="1"/>
</dbReference>
<comment type="similarity">
    <text evidence="1 5">Belongs to the phosphoglycerate mutase family. BPG-dependent PGAM subfamily.</text>
</comment>
<dbReference type="Pfam" id="PF00300">
    <property type="entry name" value="His_Phos_1"/>
    <property type="match status" value="1"/>
</dbReference>
<dbReference type="CDD" id="cd07067">
    <property type="entry name" value="HP_PGM_like"/>
    <property type="match status" value="1"/>
</dbReference>
<evidence type="ECO:0000256" key="5">
    <source>
        <dbReference type="HAMAP-Rule" id="MF_01039"/>
    </source>
</evidence>
<dbReference type="GO" id="GO:0004619">
    <property type="term" value="F:phosphoglycerate mutase activity"/>
    <property type="evidence" value="ECO:0007669"/>
    <property type="project" value="UniProtKB-UniRule"/>
</dbReference>
<dbReference type="HAMAP" id="MF_01039">
    <property type="entry name" value="PGAM_GpmA"/>
    <property type="match status" value="1"/>
</dbReference>
<evidence type="ECO:0000256" key="4">
    <source>
        <dbReference type="ARBA" id="ARBA00023235"/>
    </source>
</evidence>
<dbReference type="InterPro" id="IPR005952">
    <property type="entry name" value="Phosphogly_mut1"/>
</dbReference>
<evidence type="ECO:0000256" key="8">
    <source>
        <dbReference type="PIRSR" id="PIRSR613078-3"/>
    </source>
</evidence>
<feature type="binding site" evidence="5 7">
    <location>
        <begin position="128"/>
        <end position="129"/>
    </location>
    <ligand>
        <name>substrate</name>
    </ligand>
</feature>
<dbReference type="Proteomes" id="UP000199537">
    <property type="component" value="Unassembled WGS sequence"/>
</dbReference>
<dbReference type="PIRSF" id="PIRSF000709">
    <property type="entry name" value="6PFK_2-Ptase"/>
    <property type="match status" value="1"/>
</dbReference>
<dbReference type="SUPFAM" id="SSF53254">
    <property type="entry name" value="Phosphoglycerate mutase-like"/>
    <property type="match status" value="1"/>
</dbReference>
<keyword evidence="2 5" id="KW-0312">Gluconeogenesis</keyword>
<gene>
    <name evidence="5" type="primary">gpmA</name>
    <name evidence="10" type="ORF">SAMN05660895_2339</name>
</gene>
<dbReference type="NCBIfam" id="TIGR01258">
    <property type="entry name" value="pgm_1"/>
    <property type="match status" value="1"/>
</dbReference>
<evidence type="ECO:0000256" key="7">
    <source>
        <dbReference type="PIRSR" id="PIRSR613078-2"/>
    </source>
</evidence>
<comment type="catalytic activity">
    <reaction evidence="5 9">
        <text>(2R)-2-phosphoglycerate = (2R)-3-phosphoglycerate</text>
        <dbReference type="Rhea" id="RHEA:15901"/>
        <dbReference type="ChEBI" id="CHEBI:58272"/>
        <dbReference type="ChEBI" id="CHEBI:58289"/>
        <dbReference type="EC" id="5.4.2.11"/>
    </reaction>
</comment>
<feature type="active site" description="Tele-phosphohistidine intermediate" evidence="5 6">
    <location>
        <position position="20"/>
    </location>
</feature>
<evidence type="ECO:0000256" key="3">
    <source>
        <dbReference type="ARBA" id="ARBA00023152"/>
    </source>
</evidence>
<dbReference type="GO" id="GO:0006096">
    <property type="term" value="P:glycolytic process"/>
    <property type="evidence" value="ECO:0007669"/>
    <property type="project" value="UniProtKB-UniRule"/>
</dbReference>
<comment type="pathway">
    <text evidence="5 9">Carbohydrate degradation; glycolysis; pyruvate from D-glyceraldehyde 3-phosphate: step 3/5.</text>
</comment>
<dbReference type="AlphaFoldDB" id="A0A1I7NMM8"/>
<dbReference type="SMART" id="SM00855">
    <property type="entry name" value="PGAM"/>
    <property type="match status" value="1"/>
</dbReference>
<proteinExistence type="inferred from homology"/>
<feature type="active site" description="Proton donor/acceptor" evidence="5 6">
    <location>
        <position position="101"/>
    </location>
</feature>
<reference evidence="11" key="1">
    <citation type="submission" date="2016-10" db="EMBL/GenBank/DDBJ databases">
        <authorList>
            <person name="Varghese N."/>
            <person name="Submissions S."/>
        </authorList>
    </citation>
    <scope>NUCLEOTIDE SEQUENCE [LARGE SCALE GENOMIC DNA]</scope>
    <source>
        <strain evidence="11">DSM 14807</strain>
    </source>
</reference>
<evidence type="ECO:0000256" key="6">
    <source>
        <dbReference type="PIRSR" id="PIRSR613078-1"/>
    </source>
</evidence>
<dbReference type="InterPro" id="IPR029033">
    <property type="entry name" value="His_PPase_superfam"/>
</dbReference>
<name>A0A1I7NMM8_9BACT</name>
<feature type="binding site" evidence="5 7">
    <location>
        <begin position="101"/>
        <end position="104"/>
    </location>
    <ligand>
        <name>substrate</name>
    </ligand>
</feature>
<keyword evidence="3 5" id="KW-0324">Glycolysis</keyword>
<evidence type="ECO:0000256" key="9">
    <source>
        <dbReference type="RuleBase" id="RU004512"/>
    </source>
</evidence>
<dbReference type="InterPro" id="IPR001345">
    <property type="entry name" value="PG/BPGM_mutase_AS"/>
</dbReference>
<evidence type="ECO:0000256" key="1">
    <source>
        <dbReference type="ARBA" id="ARBA00006717"/>
    </source>
</evidence>
<keyword evidence="4 5" id="KW-0413">Isomerase</keyword>
<feature type="site" description="Transition state stabilizer" evidence="5 8">
    <location>
        <position position="171"/>
    </location>
</feature>
<dbReference type="STRING" id="1393122.SAMN05660895_2339"/>
<sequence length="224" mass="25102">MSSSSNASQSGNACLVMVRHGESVYNQKNLFTGWIDCSLSENGVAEARRVGKLLAQHGFVFDIAITSALKRSWETLMNMLLEAPNIVSDQLLVRRYQAFNERHYGDLQGKNKEETAQLFGAEQVHRWRRGFEDRPPHGESLKDTYERVVACYQQEVAPVVQAGKKILIVAHGNSLRALKMYLENIPAEKISQVEFATGEAQVFDFDASGKYLATRKLHQEAVVG</sequence>
<dbReference type="InterPro" id="IPR013078">
    <property type="entry name" value="His_Pase_superF_clade-1"/>
</dbReference>
<dbReference type="Gene3D" id="3.40.50.1240">
    <property type="entry name" value="Phosphoglycerate mutase-like"/>
    <property type="match status" value="1"/>
</dbReference>
<evidence type="ECO:0000313" key="11">
    <source>
        <dbReference type="Proteomes" id="UP000199537"/>
    </source>
</evidence>
<organism evidence="10 11">
    <name type="scientific">Thermoflavifilum thermophilum</name>
    <dbReference type="NCBI Taxonomy" id="1393122"/>
    <lineage>
        <taxon>Bacteria</taxon>
        <taxon>Pseudomonadati</taxon>
        <taxon>Bacteroidota</taxon>
        <taxon>Chitinophagia</taxon>
        <taxon>Chitinophagales</taxon>
        <taxon>Chitinophagaceae</taxon>
        <taxon>Thermoflavifilum</taxon>
    </lineage>
</organism>
<protein>
    <recommendedName>
        <fullName evidence="5 9">2,3-bisphosphoglycerate-dependent phosphoglycerate mutase</fullName>
        <shortName evidence="5">BPG-dependent PGAM</shortName>
        <shortName evidence="5">PGAM</shortName>
        <shortName evidence="5">Phosphoglyceromutase</shortName>
        <shortName evidence="5">dPGM</shortName>
        <ecNumber evidence="5 9">5.4.2.11</ecNumber>
    </recommendedName>
</protein>
<dbReference type="EMBL" id="FPCJ01000001">
    <property type="protein sequence ID" value="SFV35865.1"/>
    <property type="molecule type" value="Genomic_DNA"/>
</dbReference>
<dbReference type="EC" id="5.4.2.11" evidence="5 9"/>
<feature type="binding site" evidence="5 7">
    <location>
        <begin position="19"/>
        <end position="26"/>
    </location>
    <ligand>
        <name>substrate</name>
    </ligand>
</feature>
<comment type="function">
    <text evidence="5 9">Catalyzes the interconversion of 2-phosphoglycerate and 3-phosphoglycerate.</text>
</comment>
<feature type="binding site" evidence="5 7">
    <location>
        <position position="112"/>
    </location>
    <ligand>
        <name>substrate</name>
    </ligand>
</feature>
<dbReference type="GO" id="GO:0006094">
    <property type="term" value="P:gluconeogenesis"/>
    <property type="evidence" value="ECO:0007669"/>
    <property type="project" value="UniProtKB-UniRule"/>
</dbReference>
<dbReference type="OrthoDB" id="9782128at2"/>
<feature type="binding site" evidence="5 7">
    <location>
        <position position="71"/>
    </location>
    <ligand>
        <name>substrate</name>
    </ligand>
</feature>